<evidence type="ECO:0000256" key="10">
    <source>
        <dbReference type="ARBA" id="ARBA00023065"/>
    </source>
</evidence>
<evidence type="ECO:0000256" key="2">
    <source>
        <dbReference type="ARBA" id="ARBA00022448"/>
    </source>
</evidence>
<evidence type="ECO:0000256" key="13">
    <source>
        <dbReference type="SAM" id="Phobius"/>
    </source>
</evidence>
<keyword evidence="10" id="KW-0406">Ion transport</keyword>
<keyword evidence="11 13" id="KW-0472">Membrane</keyword>
<dbReference type="InterPro" id="IPR005821">
    <property type="entry name" value="Ion_trans_dom"/>
</dbReference>
<keyword evidence="6 13" id="KW-0812">Transmembrane</keyword>
<evidence type="ECO:0000259" key="14">
    <source>
        <dbReference type="Pfam" id="PF00520"/>
    </source>
</evidence>
<dbReference type="EMBL" id="CAXLJM020000007">
    <property type="protein sequence ID" value="CAL8075191.1"/>
    <property type="molecule type" value="Genomic_DNA"/>
</dbReference>
<dbReference type="Pfam" id="PF12796">
    <property type="entry name" value="Ank_2"/>
    <property type="match status" value="1"/>
</dbReference>
<dbReference type="Gene3D" id="1.25.40.20">
    <property type="entry name" value="Ankyrin repeat-containing domain"/>
    <property type="match status" value="1"/>
</dbReference>
<feature type="transmembrane region" description="Helical" evidence="13">
    <location>
        <begin position="726"/>
        <end position="746"/>
    </location>
</feature>
<evidence type="ECO:0000256" key="12">
    <source>
        <dbReference type="ARBA" id="ARBA00023303"/>
    </source>
</evidence>
<sequence length="855" mass="96332">MGNANSNVTEGVKAQAGACNQKLYTLCNLKGEGILVDLTKQATTTKNYAALDEAIKTKVEPFLYNKGEGKLFHISSIVLMRNKQRPKHKQLLKNETDYDNWKEPATKDPKMFRRVCWRMDERGAVGESLIHLCLLCATSIHAELGKRLIKFYPNMINDIYMSDEYWGENVLHMAIVNEDFPMVKFLVDNNVNLEERCTGAFMGPEDQKASRSDSLEYEGVDRDPNTNYDGHVYWGEYPHCFAACLGQEECYRLILAKGANPNAKDTNGNTILHILIIHNKQQMFDMAYELGAELGGKNNLNLTPLTIAAKLARKELFFHVLNIEREIYWQIGSVTCAAYPLTQFDTIDPITGGIQKESALNLIVFGESTMHLDLLEGPVMDLLHAKWNTFVKFRFYRQFVMFFIYFLISITAFISRPIHKKNPILSKNANGTFNSTVYFPNQSNIEIANATLLAQQGINLTTLLALASDPVIYDVNETSIMNSSDALSAMLVSWGNGSDSDISTNNLSLVNGSFFMNGTAINGTNGTIGKTLWVSWSKCLQQPTTTMQWVRLSCECLMLLGSIAFLLGALRECQFLGASMFFENLATCPSRVLFLLSCHLVILMAVLRVLCLPEVEDLVAVVVMLTTAPFFLFFCRGFKTVGPFVVMIYRMLSGDLLRFVTIYLIFVMGFSQAYYIIFLSYKSTTENPLGTPAESIVSMFMVSLSSFDTMYEAFKVTDHDKIAKILFSIYMAIVAILLINMLIAMMGNTYTKIAETANEWQRQWARIVLVVERGVSPKARHANQGLYSQPMSDSTRALVLRLNQSEDEKEEMRDLLDLRRYHDKAVARRMNKLMATKAPIHRPSIANSLLSVKVG</sequence>
<feature type="transmembrane region" description="Helical" evidence="13">
    <location>
        <begin position="618"/>
        <end position="635"/>
    </location>
</feature>
<dbReference type="PANTHER" id="PTHR10582:SF28">
    <property type="entry name" value="NANCHUNG, ISOFORM B"/>
    <property type="match status" value="1"/>
</dbReference>
<evidence type="ECO:0000313" key="16">
    <source>
        <dbReference type="Proteomes" id="UP001642540"/>
    </source>
</evidence>
<protein>
    <recommendedName>
        <fullName evidence="14">Ion transport domain-containing protein</fullName>
    </recommendedName>
</protein>
<feature type="transmembrane region" description="Helical" evidence="13">
    <location>
        <begin position="549"/>
        <end position="570"/>
    </location>
</feature>
<keyword evidence="8" id="KW-0106">Calcium</keyword>
<organism evidence="15 16">
    <name type="scientific">Orchesella dallaii</name>
    <dbReference type="NCBI Taxonomy" id="48710"/>
    <lineage>
        <taxon>Eukaryota</taxon>
        <taxon>Metazoa</taxon>
        <taxon>Ecdysozoa</taxon>
        <taxon>Arthropoda</taxon>
        <taxon>Hexapoda</taxon>
        <taxon>Collembola</taxon>
        <taxon>Entomobryomorpha</taxon>
        <taxon>Entomobryoidea</taxon>
        <taxon>Orchesellidae</taxon>
        <taxon>Orchesellinae</taxon>
        <taxon>Orchesella</taxon>
    </lineage>
</organism>
<reference evidence="15 16" key="1">
    <citation type="submission" date="2024-08" db="EMBL/GenBank/DDBJ databases">
        <authorList>
            <person name="Cucini C."/>
            <person name="Frati F."/>
        </authorList>
    </citation>
    <scope>NUCLEOTIDE SEQUENCE [LARGE SCALE GENOMIC DNA]</scope>
</reference>
<evidence type="ECO:0000256" key="5">
    <source>
        <dbReference type="ARBA" id="ARBA00022673"/>
    </source>
</evidence>
<dbReference type="SMART" id="SM00248">
    <property type="entry name" value="ANK"/>
    <property type="match status" value="4"/>
</dbReference>
<keyword evidence="5" id="KW-0107">Calcium channel</keyword>
<keyword evidence="4" id="KW-0109">Calcium transport</keyword>
<comment type="caution">
    <text evidence="15">The sequence shown here is derived from an EMBL/GenBank/DDBJ whole genome shotgun (WGS) entry which is preliminary data.</text>
</comment>
<proteinExistence type="predicted"/>
<dbReference type="Proteomes" id="UP001642540">
    <property type="component" value="Unassembled WGS sequence"/>
</dbReference>
<dbReference type="PANTHER" id="PTHR10582">
    <property type="entry name" value="TRANSIENT RECEPTOR POTENTIAL ION CHANNEL PROTEIN"/>
    <property type="match status" value="1"/>
</dbReference>
<evidence type="ECO:0000256" key="3">
    <source>
        <dbReference type="ARBA" id="ARBA00022475"/>
    </source>
</evidence>
<keyword evidence="3" id="KW-1003">Cell membrane</keyword>
<keyword evidence="9 13" id="KW-1133">Transmembrane helix</keyword>
<evidence type="ECO:0000256" key="7">
    <source>
        <dbReference type="ARBA" id="ARBA00022737"/>
    </source>
</evidence>
<keyword evidence="16" id="KW-1185">Reference proteome</keyword>
<dbReference type="SUPFAM" id="SSF48403">
    <property type="entry name" value="Ankyrin repeat"/>
    <property type="match status" value="1"/>
</dbReference>
<keyword evidence="2" id="KW-0813">Transport</keyword>
<evidence type="ECO:0000256" key="9">
    <source>
        <dbReference type="ARBA" id="ARBA00022989"/>
    </source>
</evidence>
<accession>A0ABP1PTX5</accession>
<dbReference type="InterPro" id="IPR002110">
    <property type="entry name" value="Ankyrin_rpt"/>
</dbReference>
<dbReference type="InterPro" id="IPR024862">
    <property type="entry name" value="TRPV"/>
</dbReference>
<keyword evidence="7" id="KW-0677">Repeat</keyword>
<evidence type="ECO:0000256" key="1">
    <source>
        <dbReference type="ARBA" id="ARBA00004651"/>
    </source>
</evidence>
<evidence type="ECO:0000256" key="6">
    <source>
        <dbReference type="ARBA" id="ARBA00022692"/>
    </source>
</evidence>
<gene>
    <name evidence="15" type="ORF">ODALV1_LOCUS3097</name>
</gene>
<evidence type="ECO:0000313" key="15">
    <source>
        <dbReference type="EMBL" id="CAL8075191.1"/>
    </source>
</evidence>
<feature type="transmembrane region" description="Helical" evidence="13">
    <location>
        <begin position="656"/>
        <end position="676"/>
    </location>
</feature>
<name>A0ABP1PTX5_9HEXA</name>
<feature type="transmembrane region" description="Helical" evidence="13">
    <location>
        <begin position="591"/>
        <end position="612"/>
    </location>
</feature>
<evidence type="ECO:0000256" key="4">
    <source>
        <dbReference type="ARBA" id="ARBA00022568"/>
    </source>
</evidence>
<comment type="subcellular location">
    <subcellularLocation>
        <location evidence="1">Cell membrane</location>
        <topology evidence="1">Multi-pass membrane protein</topology>
    </subcellularLocation>
</comment>
<dbReference type="Pfam" id="PF00520">
    <property type="entry name" value="Ion_trans"/>
    <property type="match status" value="1"/>
</dbReference>
<evidence type="ECO:0000256" key="8">
    <source>
        <dbReference type="ARBA" id="ARBA00022837"/>
    </source>
</evidence>
<dbReference type="InterPro" id="IPR036770">
    <property type="entry name" value="Ankyrin_rpt-contain_sf"/>
</dbReference>
<feature type="transmembrane region" description="Helical" evidence="13">
    <location>
        <begin position="395"/>
        <end position="414"/>
    </location>
</feature>
<feature type="domain" description="Ion transport" evidence="14">
    <location>
        <begin position="579"/>
        <end position="756"/>
    </location>
</feature>
<evidence type="ECO:0000256" key="11">
    <source>
        <dbReference type="ARBA" id="ARBA00023136"/>
    </source>
</evidence>
<keyword evidence="12" id="KW-0407">Ion channel</keyword>